<feature type="compositionally biased region" description="Basic and acidic residues" evidence="14">
    <location>
        <begin position="392"/>
        <end position="409"/>
    </location>
</feature>
<dbReference type="PANTHER" id="PTHR24166">
    <property type="entry name" value="ROLLING PEBBLES, ISOFORM B"/>
    <property type="match status" value="1"/>
</dbReference>
<feature type="region of interest" description="Disordered" evidence="14">
    <location>
        <begin position="1"/>
        <end position="26"/>
    </location>
</feature>
<feature type="compositionally biased region" description="Basic and acidic residues" evidence="14">
    <location>
        <begin position="273"/>
        <end position="286"/>
    </location>
</feature>
<dbReference type="GO" id="GO:0003723">
    <property type="term" value="F:RNA binding"/>
    <property type="evidence" value="ECO:0007669"/>
    <property type="project" value="UniProtKB-UniRule"/>
</dbReference>
<dbReference type="InterPro" id="IPR012677">
    <property type="entry name" value="Nucleotide-bd_a/b_plait_sf"/>
</dbReference>
<evidence type="ECO:0000256" key="4">
    <source>
        <dbReference type="ARBA" id="ARBA00022737"/>
    </source>
</evidence>
<feature type="compositionally biased region" description="Basic and acidic residues" evidence="14">
    <location>
        <begin position="569"/>
        <end position="613"/>
    </location>
</feature>
<dbReference type="InterPro" id="IPR000504">
    <property type="entry name" value="RRM_dom"/>
</dbReference>
<keyword evidence="5" id="KW-0221">Differentiation</keyword>
<evidence type="ECO:0000256" key="13">
    <source>
        <dbReference type="PROSITE-ProRule" id="PRU00332"/>
    </source>
</evidence>
<proteinExistence type="predicted"/>
<dbReference type="InterPro" id="IPR035979">
    <property type="entry name" value="RBD_domain_sf"/>
</dbReference>
<evidence type="ECO:0000256" key="1">
    <source>
        <dbReference type="ARBA" id="ARBA00004642"/>
    </source>
</evidence>
<dbReference type="InterPro" id="IPR050889">
    <property type="entry name" value="Dendritic_Spine_Reg/Scaffold"/>
</dbReference>
<feature type="compositionally biased region" description="Basic and acidic residues" evidence="14">
    <location>
        <begin position="303"/>
        <end position="319"/>
    </location>
</feature>
<dbReference type="InterPro" id="IPR036388">
    <property type="entry name" value="WH-like_DNA-bd_sf"/>
</dbReference>
<evidence type="ECO:0000256" key="9">
    <source>
        <dbReference type="ARBA" id="ARBA00023187"/>
    </source>
</evidence>
<evidence type="ECO:0000256" key="5">
    <source>
        <dbReference type="ARBA" id="ARBA00022782"/>
    </source>
</evidence>
<dbReference type="InterPro" id="IPR034887">
    <property type="entry name" value="LARP7_RRM1"/>
</dbReference>
<dbReference type="GO" id="GO:0030154">
    <property type="term" value="P:cell differentiation"/>
    <property type="evidence" value="ECO:0007669"/>
    <property type="project" value="UniProtKB-KW"/>
</dbReference>
<keyword evidence="10" id="KW-0539">Nucleus</keyword>
<dbReference type="InterPro" id="IPR002110">
    <property type="entry name" value="Ankyrin_rpt"/>
</dbReference>
<dbReference type="FunFam" id="1.10.10.10:FF:000158">
    <property type="entry name" value="La ribonucleoprotein domain family member 7"/>
    <property type="match status" value="1"/>
</dbReference>
<evidence type="ECO:0000256" key="6">
    <source>
        <dbReference type="ARBA" id="ARBA00022871"/>
    </source>
</evidence>
<evidence type="ECO:0000256" key="11">
    <source>
        <dbReference type="ARBA" id="ARBA00029640"/>
    </source>
</evidence>
<organism evidence="17">
    <name type="scientific">Nothobranchius furzeri</name>
    <name type="common">Turquoise killifish</name>
    <dbReference type="NCBI Taxonomy" id="105023"/>
    <lineage>
        <taxon>Eukaryota</taxon>
        <taxon>Metazoa</taxon>
        <taxon>Chordata</taxon>
        <taxon>Craniata</taxon>
        <taxon>Vertebrata</taxon>
        <taxon>Euteleostomi</taxon>
        <taxon>Actinopterygii</taxon>
        <taxon>Neopterygii</taxon>
        <taxon>Teleostei</taxon>
        <taxon>Neoteleostei</taxon>
        <taxon>Acanthomorphata</taxon>
        <taxon>Ovalentaria</taxon>
        <taxon>Atherinomorphae</taxon>
        <taxon>Cyprinodontiformes</taxon>
        <taxon>Nothobranchiidae</taxon>
        <taxon>Nothobranchius</taxon>
    </lineage>
</organism>
<dbReference type="InterPro" id="IPR002344">
    <property type="entry name" value="Lupus_La"/>
</dbReference>
<keyword evidence="6" id="KW-0744">Spermatogenesis</keyword>
<evidence type="ECO:0000256" key="10">
    <source>
        <dbReference type="ARBA" id="ARBA00023242"/>
    </source>
</evidence>
<keyword evidence="7 13" id="KW-0694">RNA-binding</keyword>
<feature type="compositionally biased region" description="Basic and acidic residues" evidence="14">
    <location>
        <begin position="471"/>
        <end position="481"/>
    </location>
</feature>
<name>A0A1A8AKR7_NOTFU</name>
<dbReference type="CDD" id="cd12290">
    <property type="entry name" value="RRM1_LARP7"/>
    <property type="match status" value="1"/>
</dbReference>
<feature type="repeat" description="ANK" evidence="12">
    <location>
        <begin position="704"/>
        <end position="736"/>
    </location>
</feature>
<evidence type="ECO:0000256" key="14">
    <source>
        <dbReference type="SAM" id="MobiDB-lite"/>
    </source>
</evidence>
<comment type="subcellular location">
    <subcellularLocation>
        <location evidence="1">Nucleus</location>
        <location evidence="1">Nucleoplasm</location>
    </subcellularLocation>
</comment>
<dbReference type="InterPro" id="IPR036770">
    <property type="entry name" value="Ankyrin_rpt-contain_sf"/>
</dbReference>
<dbReference type="InterPro" id="IPR006630">
    <property type="entry name" value="La_HTH"/>
</dbReference>
<dbReference type="PRINTS" id="PR00302">
    <property type="entry name" value="LUPUSLA"/>
</dbReference>
<feature type="compositionally biased region" description="Acidic residues" evidence="14">
    <location>
        <begin position="332"/>
        <end position="345"/>
    </location>
</feature>
<dbReference type="InterPro" id="IPR036390">
    <property type="entry name" value="WH_DNA-bd_sf"/>
</dbReference>
<dbReference type="Pfam" id="PF12796">
    <property type="entry name" value="Ank_2"/>
    <property type="match status" value="1"/>
</dbReference>
<sequence length="962" mass="108087">MLNTEKEAADAVTSMEKNKEMERKKRSRVKQLLSDIKKQVEFWFGDVNLYKDRFLKKLIDESDKGYVDISVLTSFSRMKKLTTDTKLIARALRNSSVVELNLEGTKVRRQHPLGDPPKNVDDRTVYVELLPKDVNHSWIERVFSRCGVVVYVSIPRYKSTGDSKGFAFVEFEKEEQAQKAIEMLNNPPEDAPRKPGTFPKTLCRKPIPFPADNPPPREEEKKKKKKKIREEDEPHSKEKKKKKKDKHKEELRPLPAPETDEEEARAPTPPSLPKEKKTESKKHFVDSDEDTEPVPIKKHKKEKTKEMGKHKKDKGEEGKKKKMKRERKMETSEDEAAAPLEDDLSDSPSDVQMDDPGNTEAVAKAGEKAGLDDKVRQKKGKWEVKLQGIELVNDKKNKKADGTQKDSLQKLKGFMSKPKEDAALQSDSSDSSTLHKRPKNKANESTSAAPKVPSSSTSSSSSSSTAVSMNKPKEEGAKEDPSGSTNLFDQFLLDCEAKDRAPRRPAAAEKSSSKPSKIIGKIEKIPKPAKESPSQRPELEKTERTKQSDVSRPSQSYGFALDSDEREEESTGKTRPADEFRERREKLEEALRPSWEKKTPSDDRRKRRNDSEPRLFLSYDENQEPAECTDKSGSTTLSLGMDLNLDWMTLEDFQKHLNGEDELLSGASLLPSELRDAVKSGDYMAVKLALNSKEDYNLEQEDVSGMSLCMLAAAGGQDDILRLLIKKGVRVNARQKNGTTALMHAAEKNFLTTVAILLEAGSCVNAQTLGGETALMKACKRGNADIVRLLLEYGADCNILSKHKNNALYFANLSKNLLVCDLVKDHISMLSSVAEDTIRAYFECRLVLLEPIFPLACHRLCEGPDFSMEFGFKAQPQAESSGILLFIFHANFLNEITARLCGPCSVHAVVLNDKFQLPIFLDSHFIYSFSPVPGINKLFIRLAEAPTAKVKLLISAYRVQLQ</sequence>
<evidence type="ECO:0000259" key="15">
    <source>
        <dbReference type="PROSITE" id="PS50102"/>
    </source>
</evidence>
<evidence type="ECO:0000256" key="2">
    <source>
        <dbReference type="ARBA" id="ARBA00015867"/>
    </source>
</evidence>
<dbReference type="Gene3D" id="1.10.10.10">
    <property type="entry name" value="Winged helix-like DNA-binding domain superfamily/Winged helix DNA-binding domain"/>
    <property type="match status" value="1"/>
</dbReference>
<feature type="repeat" description="ANK" evidence="12">
    <location>
        <begin position="737"/>
        <end position="769"/>
    </location>
</feature>
<dbReference type="SMART" id="SM00715">
    <property type="entry name" value="LA"/>
    <property type="match status" value="1"/>
</dbReference>
<keyword evidence="3" id="KW-0507">mRNA processing</keyword>
<evidence type="ECO:0000256" key="7">
    <source>
        <dbReference type="ARBA" id="ARBA00022884"/>
    </source>
</evidence>
<feature type="domain" description="HTH La-type RNA-binding" evidence="16">
    <location>
        <begin position="26"/>
        <end position="117"/>
    </location>
</feature>
<feature type="compositionally biased region" description="Low complexity" evidence="14">
    <location>
        <begin position="445"/>
        <end position="468"/>
    </location>
</feature>
<evidence type="ECO:0000256" key="3">
    <source>
        <dbReference type="ARBA" id="ARBA00022664"/>
    </source>
</evidence>
<dbReference type="GO" id="GO:1990904">
    <property type="term" value="C:ribonucleoprotein complex"/>
    <property type="evidence" value="ECO:0007669"/>
    <property type="project" value="InterPro"/>
</dbReference>
<evidence type="ECO:0000256" key="12">
    <source>
        <dbReference type="PROSITE-ProRule" id="PRU00023"/>
    </source>
</evidence>
<feature type="domain" description="RRM" evidence="15">
    <location>
        <begin position="123"/>
        <end position="186"/>
    </location>
</feature>
<feature type="compositionally biased region" description="Basic and acidic residues" evidence="14">
    <location>
        <begin position="520"/>
        <end position="530"/>
    </location>
</feature>
<feature type="region of interest" description="Disordered" evidence="14">
    <location>
        <begin position="184"/>
        <end position="618"/>
    </location>
</feature>
<feature type="repeat" description="ANK" evidence="12">
    <location>
        <begin position="770"/>
        <end position="802"/>
    </location>
</feature>
<keyword evidence="9" id="KW-0508">mRNA splicing</keyword>
<dbReference type="Gene3D" id="1.25.40.20">
    <property type="entry name" value="Ankyrin repeat-containing domain"/>
    <property type="match status" value="1"/>
</dbReference>
<evidence type="ECO:0000313" key="17">
    <source>
        <dbReference type="EMBL" id="SBP54810.1"/>
    </source>
</evidence>
<dbReference type="Pfam" id="PF05383">
    <property type="entry name" value="La"/>
    <property type="match status" value="1"/>
</dbReference>
<reference evidence="17" key="2">
    <citation type="submission" date="2016-06" db="EMBL/GenBank/DDBJ databases">
        <title>The genome of a short-lived fish provides insights into sex chromosome evolution and the genetic control of aging.</title>
        <authorList>
            <person name="Reichwald K."/>
            <person name="Felder M."/>
            <person name="Petzold A."/>
            <person name="Koch P."/>
            <person name="Groth M."/>
            <person name="Platzer M."/>
        </authorList>
    </citation>
    <scope>NUCLEOTIDE SEQUENCE</scope>
    <source>
        <tissue evidence="17">Brain</tissue>
    </source>
</reference>
<gene>
    <name evidence="17" type="primary">MPHOSPH8</name>
</gene>
<feature type="compositionally biased region" description="Basic and acidic residues" evidence="14">
    <location>
        <begin position="365"/>
        <end position="384"/>
    </location>
</feature>
<dbReference type="PROSITE" id="PS50297">
    <property type="entry name" value="ANK_REP_REGION"/>
    <property type="match status" value="2"/>
</dbReference>
<dbReference type="SUPFAM" id="SSF46785">
    <property type="entry name" value="Winged helix' DNA-binding domain"/>
    <property type="match status" value="1"/>
</dbReference>
<dbReference type="PROSITE" id="PS50088">
    <property type="entry name" value="ANK_REPEAT"/>
    <property type="match status" value="3"/>
</dbReference>
<dbReference type="SMART" id="SM00248">
    <property type="entry name" value="ANK"/>
    <property type="match status" value="3"/>
</dbReference>
<feature type="compositionally biased region" description="Basic and acidic residues" evidence="14">
    <location>
        <begin position="537"/>
        <end position="549"/>
    </location>
</feature>
<dbReference type="Pfam" id="PF00076">
    <property type="entry name" value="RRM_1"/>
    <property type="match status" value="1"/>
</dbReference>
<dbReference type="Gene3D" id="3.30.70.330">
    <property type="match status" value="1"/>
</dbReference>
<dbReference type="SUPFAM" id="SSF48403">
    <property type="entry name" value="Ankyrin repeat"/>
    <property type="match status" value="1"/>
</dbReference>
<dbReference type="Pfam" id="PF00023">
    <property type="entry name" value="Ank"/>
    <property type="match status" value="1"/>
</dbReference>
<dbReference type="SMART" id="SM00360">
    <property type="entry name" value="RRM"/>
    <property type="match status" value="1"/>
</dbReference>
<reference evidence="17" key="1">
    <citation type="submission" date="2016-05" db="EMBL/GenBank/DDBJ databases">
        <authorList>
            <person name="Lavstsen T."/>
            <person name="Jespersen J.S."/>
        </authorList>
    </citation>
    <scope>NUCLEOTIDE SEQUENCE</scope>
    <source>
        <tissue evidence="17">Brain</tissue>
    </source>
</reference>
<dbReference type="GO" id="GO:0008380">
    <property type="term" value="P:RNA splicing"/>
    <property type="evidence" value="ECO:0007669"/>
    <property type="project" value="UniProtKB-KW"/>
</dbReference>
<feature type="compositionally biased region" description="Basic residues" evidence="14">
    <location>
        <begin position="237"/>
        <end position="246"/>
    </location>
</feature>
<keyword evidence="8 12" id="KW-0040">ANK repeat</keyword>
<evidence type="ECO:0000256" key="8">
    <source>
        <dbReference type="ARBA" id="ARBA00023043"/>
    </source>
</evidence>
<dbReference type="EMBL" id="HADY01016325">
    <property type="protein sequence ID" value="SBP54810.1"/>
    <property type="molecule type" value="Transcribed_RNA"/>
</dbReference>
<dbReference type="GO" id="GO:0005654">
    <property type="term" value="C:nucleoplasm"/>
    <property type="evidence" value="ECO:0007669"/>
    <property type="project" value="UniProtKB-SubCell"/>
</dbReference>
<dbReference type="PANTHER" id="PTHR24166:SF47">
    <property type="entry name" value="M-PHASE PHOSPHOPROTEIN 8"/>
    <property type="match status" value="1"/>
</dbReference>
<dbReference type="AlphaFoldDB" id="A0A1A8AKR7"/>
<dbReference type="SUPFAM" id="SSF54928">
    <property type="entry name" value="RNA-binding domain, RBD"/>
    <property type="match status" value="1"/>
</dbReference>
<accession>A0A1A8AKR7</accession>
<keyword evidence="4" id="KW-0677">Repeat</keyword>
<protein>
    <recommendedName>
        <fullName evidence="2">La-related protein 7</fullName>
    </recommendedName>
    <alternativeName>
        <fullName evidence="11">La ribonucleoprotein domain family member 7</fullName>
    </alternativeName>
</protein>
<dbReference type="PROSITE" id="PS50961">
    <property type="entry name" value="HTH_LA"/>
    <property type="match status" value="1"/>
</dbReference>
<dbReference type="GO" id="GO:0006397">
    <property type="term" value="P:mRNA processing"/>
    <property type="evidence" value="ECO:0007669"/>
    <property type="project" value="UniProtKB-KW"/>
</dbReference>
<dbReference type="PROSITE" id="PS50102">
    <property type="entry name" value="RRM"/>
    <property type="match status" value="1"/>
</dbReference>
<dbReference type="GO" id="GO:0007283">
    <property type="term" value="P:spermatogenesis"/>
    <property type="evidence" value="ECO:0007669"/>
    <property type="project" value="UniProtKB-KW"/>
</dbReference>
<feature type="compositionally biased region" description="Low complexity" evidence="14">
    <location>
        <begin position="504"/>
        <end position="519"/>
    </location>
</feature>
<evidence type="ECO:0000259" key="16">
    <source>
        <dbReference type="PROSITE" id="PS50961"/>
    </source>
</evidence>